<sequence length="230" mass="26617">MTEEELLKIVIGVVSAFAGWILAQLTNSFKSLSQRRKVRRLLLEELSDIDKELDRLILFYTRNLQMYGAQCIGNKSAAGLSNPIFKCYYKDALLSLNQNQRISYQMIHSLVDMINVGIYELCELSSNAYTQYINGANEKEINKLSDTWGKKVKAEFLNCAALKWQVRFHLIRKDNPALSLYTEDHRDYLRYLKSAQDKAKEYITNGKTIDPCKFDEIYDPMSFSNNADHK</sequence>
<keyword evidence="1" id="KW-1133">Transmembrane helix</keyword>
<evidence type="ECO:0000256" key="1">
    <source>
        <dbReference type="SAM" id="Phobius"/>
    </source>
</evidence>
<proteinExistence type="predicted"/>
<dbReference type="AlphaFoldDB" id="A0AAE8EKC2"/>
<feature type="transmembrane region" description="Helical" evidence="1">
    <location>
        <begin position="6"/>
        <end position="29"/>
    </location>
</feature>
<reference evidence="2 3" key="1">
    <citation type="submission" date="2016-09" db="EMBL/GenBank/DDBJ databases">
        <authorList>
            <person name="Doonan J."/>
            <person name="Pachebat J.A."/>
            <person name="Golyshin P.N."/>
            <person name="Denman S."/>
            <person name="Mcdonald J.E."/>
        </authorList>
    </citation>
    <scope>NUCLEOTIDE SEQUENCE [LARGE SCALE GENOMIC DNA]</scope>
    <source>
        <strain evidence="2 3">FRB141</strain>
    </source>
</reference>
<keyword evidence="1" id="KW-0812">Transmembrane</keyword>
<dbReference type="KEGG" id="bgj:AWC36_21375"/>
<dbReference type="RefSeq" id="WP_095835437.1">
    <property type="nucleotide sequence ID" value="NZ_CP014137.1"/>
</dbReference>
<dbReference type="Proteomes" id="UP000285972">
    <property type="component" value="Unassembled WGS sequence"/>
</dbReference>
<comment type="caution">
    <text evidence="2">The sequence shown here is derived from an EMBL/GenBank/DDBJ whole genome shotgun (WGS) entry which is preliminary data.</text>
</comment>
<evidence type="ECO:0000313" key="3">
    <source>
        <dbReference type="Proteomes" id="UP000285972"/>
    </source>
</evidence>
<keyword evidence="1" id="KW-0472">Membrane</keyword>
<dbReference type="GeneID" id="70909384"/>
<protein>
    <submittedName>
        <fullName evidence="2">Uncharacterized protein</fullName>
    </submittedName>
</protein>
<gene>
    <name evidence="2" type="ORF">BIY26_22715</name>
</gene>
<dbReference type="EMBL" id="MJLX01000119">
    <property type="protein sequence ID" value="RLM15998.1"/>
    <property type="molecule type" value="Genomic_DNA"/>
</dbReference>
<name>A0AAE8EKC2_9GAMM</name>
<evidence type="ECO:0000313" key="2">
    <source>
        <dbReference type="EMBL" id="RLM15998.1"/>
    </source>
</evidence>
<organism evidence="2 3">
    <name type="scientific">Brenneria goodwinii</name>
    <dbReference type="NCBI Taxonomy" id="1109412"/>
    <lineage>
        <taxon>Bacteria</taxon>
        <taxon>Pseudomonadati</taxon>
        <taxon>Pseudomonadota</taxon>
        <taxon>Gammaproteobacteria</taxon>
        <taxon>Enterobacterales</taxon>
        <taxon>Pectobacteriaceae</taxon>
        <taxon>Brenneria</taxon>
    </lineage>
</organism>
<accession>A0AAE8EKC2</accession>